<dbReference type="KEGG" id="aba:Acid345_2296"/>
<gene>
    <name evidence="2" type="ordered locus">Acid345_2296</name>
</gene>
<dbReference type="HOGENOM" id="CLU_433941_0_0_0"/>
<name>Q1IPA3_KORVE</name>
<dbReference type="Proteomes" id="UP000002432">
    <property type="component" value="Chromosome"/>
</dbReference>
<keyword evidence="1" id="KW-0732">Signal</keyword>
<evidence type="ECO:0000256" key="1">
    <source>
        <dbReference type="SAM" id="SignalP"/>
    </source>
</evidence>
<feature type="signal peptide" evidence="1">
    <location>
        <begin position="1"/>
        <end position="19"/>
    </location>
</feature>
<dbReference type="eggNOG" id="ENOG5031FB4">
    <property type="taxonomic scope" value="Bacteria"/>
</dbReference>
<protein>
    <submittedName>
        <fullName evidence="2">Uncharacterized protein</fullName>
    </submittedName>
</protein>
<dbReference type="AlphaFoldDB" id="Q1IPA3"/>
<feature type="chain" id="PRO_5004191803" evidence="1">
    <location>
        <begin position="20"/>
        <end position="538"/>
    </location>
</feature>
<dbReference type="STRING" id="204669.Acid345_2296"/>
<dbReference type="EMBL" id="CP000360">
    <property type="protein sequence ID" value="ABF41297.1"/>
    <property type="molecule type" value="Genomic_DNA"/>
</dbReference>
<dbReference type="EnsemblBacteria" id="ABF41297">
    <property type="protein sequence ID" value="ABF41297"/>
    <property type="gene ID" value="Acid345_2296"/>
</dbReference>
<accession>Q1IPA3</accession>
<evidence type="ECO:0000313" key="2">
    <source>
        <dbReference type="EMBL" id="ABF41297.1"/>
    </source>
</evidence>
<keyword evidence="3" id="KW-1185">Reference proteome</keyword>
<evidence type="ECO:0000313" key="3">
    <source>
        <dbReference type="Proteomes" id="UP000002432"/>
    </source>
</evidence>
<organism evidence="2 3">
    <name type="scientific">Koribacter versatilis (strain Ellin345)</name>
    <dbReference type="NCBI Taxonomy" id="204669"/>
    <lineage>
        <taxon>Bacteria</taxon>
        <taxon>Pseudomonadati</taxon>
        <taxon>Acidobacteriota</taxon>
        <taxon>Terriglobia</taxon>
        <taxon>Terriglobales</taxon>
        <taxon>Candidatus Korobacteraceae</taxon>
        <taxon>Candidatus Korobacter</taxon>
    </lineage>
</organism>
<proteinExistence type="predicted"/>
<reference evidence="2 3" key="1">
    <citation type="journal article" date="2009" name="Appl. Environ. Microbiol.">
        <title>Three genomes from the phylum Acidobacteria provide insight into the lifestyles of these microorganisms in soils.</title>
        <authorList>
            <person name="Ward N.L."/>
            <person name="Challacombe J.F."/>
            <person name="Janssen P.H."/>
            <person name="Henrissat B."/>
            <person name="Coutinho P.M."/>
            <person name="Wu M."/>
            <person name="Xie G."/>
            <person name="Haft D.H."/>
            <person name="Sait M."/>
            <person name="Badger J."/>
            <person name="Barabote R.D."/>
            <person name="Bradley B."/>
            <person name="Brettin T.S."/>
            <person name="Brinkac L.M."/>
            <person name="Bruce D."/>
            <person name="Creasy T."/>
            <person name="Daugherty S.C."/>
            <person name="Davidsen T.M."/>
            <person name="DeBoy R.T."/>
            <person name="Detter J.C."/>
            <person name="Dodson R.J."/>
            <person name="Durkin A.S."/>
            <person name="Ganapathy A."/>
            <person name="Gwinn-Giglio M."/>
            <person name="Han C.S."/>
            <person name="Khouri H."/>
            <person name="Kiss H."/>
            <person name="Kothari S.P."/>
            <person name="Madupu R."/>
            <person name="Nelson K.E."/>
            <person name="Nelson W.C."/>
            <person name="Paulsen I."/>
            <person name="Penn K."/>
            <person name="Ren Q."/>
            <person name="Rosovitz M.J."/>
            <person name="Selengut J.D."/>
            <person name="Shrivastava S."/>
            <person name="Sullivan S.A."/>
            <person name="Tapia R."/>
            <person name="Thompson L.S."/>
            <person name="Watkins K.L."/>
            <person name="Yang Q."/>
            <person name="Yu C."/>
            <person name="Zafar N."/>
            <person name="Zhou L."/>
            <person name="Kuske C.R."/>
        </authorList>
    </citation>
    <scope>NUCLEOTIDE SEQUENCE [LARGE SCALE GENOMIC DNA]</scope>
    <source>
        <strain evidence="2 3">Ellin345</strain>
    </source>
</reference>
<sequence length="538" mass="54693">MRFRALVLCGLLLSGVVLAQSAPSSSTISVPHVIRYSGTVPLTVPAGQTEVAVRFRLYAAAKGGTALWQEVQTVTVQDRKFTALIGAASTEGVPLYWFSSTQARWLEVQLENELSNSRIQLASVPYALKAADADLFGGRRISDFVLRTNANTDAAAKTNVTYATLGANSFVGDQGVNGSVNVSGYVNTALATVASPLVVNQLLWVNSTATTGGVISVKAENASSSGTGIMGIVTSATGNTVGVIGRSDSVVGNGVYGVTTAASGSAEAISGTARALQGHGVGGYAVNTSGTNVGVFGKSYSSQGTGVWGEVSPPANGYTTYGVVGKTHGYPGIALYGVADAASGNNIGVMGSVTSSAGTGGVFVNAASGNVLIGVAGSKNVFRVDGTGKVFANGGVQNSGADFAESIAVRGNRAAYEPGDVLVIDEDTNREVTLSSEPYSTLIAGVYSTKPGTLSSPHGIDSPALEAEVPMAVIGIVPCKVTTENGPIHRGDLLVTSSLRGYAMKGTDRQRLTGAIVGKALQDLPEGTGVIEILVTLQ</sequence>